<evidence type="ECO:0000256" key="1">
    <source>
        <dbReference type="ARBA" id="ARBA00004651"/>
    </source>
</evidence>
<dbReference type="GO" id="GO:0055085">
    <property type="term" value="P:transmembrane transport"/>
    <property type="evidence" value="ECO:0007669"/>
    <property type="project" value="InterPro"/>
</dbReference>
<feature type="transmembrane region" description="Helical" evidence="7">
    <location>
        <begin position="225"/>
        <end position="247"/>
    </location>
</feature>
<evidence type="ECO:0000313" key="9">
    <source>
        <dbReference type="EMBL" id="ADE39753.1"/>
    </source>
</evidence>
<feature type="transmembrane region" description="Helical" evidence="7">
    <location>
        <begin position="197"/>
        <end position="219"/>
    </location>
</feature>
<feature type="domain" description="ABC transmembrane type-1" evidence="8">
    <location>
        <begin position="87"/>
        <end position="277"/>
    </location>
</feature>
<keyword evidence="2 7" id="KW-0813">Transport</keyword>
<dbReference type="InterPro" id="IPR035906">
    <property type="entry name" value="MetI-like_sf"/>
</dbReference>
<evidence type="ECO:0000313" key="10">
    <source>
        <dbReference type="Proteomes" id="UP000007460"/>
    </source>
</evidence>
<protein>
    <submittedName>
        <fullName evidence="9">Binding-protein-dependent transport systems inner membrane component</fullName>
        <ecNumber evidence="9">3.6.3.17</ecNumber>
    </submittedName>
</protein>
<keyword evidence="6 7" id="KW-0472">Membrane</keyword>
<comment type="subcellular location">
    <subcellularLocation>
        <location evidence="1 7">Cell membrane</location>
        <topology evidence="1 7">Multi-pass membrane protein</topology>
    </subcellularLocation>
</comment>
<dbReference type="OrthoDB" id="8013951at2"/>
<feature type="transmembrane region" description="Helical" evidence="7">
    <location>
        <begin position="90"/>
        <end position="111"/>
    </location>
</feature>
<evidence type="ECO:0000256" key="7">
    <source>
        <dbReference type="RuleBase" id="RU363032"/>
    </source>
</evidence>
<dbReference type="RefSeq" id="WP_013046380.1">
    <property type="nucleotide sequence ID" value="NC_014010.1"/>
</dbReference>
<keyword evidence="3" id="KW-1003">Cell membrane</keyword>
<dbReference type="KEGG" id="apb:SAR116_1510"/>
<dbReference type="Pfam" id="PF00528">
    <property type="entry name" value="BPD_transp_1"/>
    <property type="match status" value="1"/>
</dbReference>
<evidence type="ECO:0000256" key="2">
    <source>
        <dbReference type="ARBA" id="ARBA00022448"/>
    </source>
</evidence>
<sequence length="292" mass="32820">MNRISGNTLASYAYLTFVALLILVPLLWVVSTSLRLPVESYSLPPKWLPTDFMWENYWEVMFSYYLEREGIFVGSQASANVPFPHLMMNSFIVCFFVTIGQVLFCSFAGYAFARLAFPGKNALFWFVMATMMIPLQVTIIPIYVLLSNLGMTDSLTGLIIPAIPSAFGTFLMRQYYLRIPSALEEAMIMDGASQWQVFWRVFFPLSTPGMVVLAILAFNYHWNEFFRPLILLSTDTNFTVPLGIVALRDYKMTGSISVVLAGIVISMVPALIIYLFGQKHLVEGILTGGVKG</sequence>
<keyword evidence="9" id="KW-0378">Hydrolase</keyword>
<dbReference type="SUPFAM" id="SSF161098">
    <property type="entry name" value="MetI-like"/>
    <property type="match status" value="1"/>
</dbReference>
<dbReference type="PROSITE" id="PS50928">
    <property type="entry name" value="ABC_TM1"/>
    <property type="match status" value="1"/>
</dbReference>
<evidence type="ECO:0000256" key="5">
    <source>
        <dbReference type="ARBA" id="ARBA00022989"/>
    </source>
</evidence>
<feature type="transmembrane region" description="Helical" evidence="7">
    <location>
        <begin position="158"/>
        <end position="176"/>
    </location>
</feature>
<proteinExistence type="inferred from homology"/>
<dbReference type="InterPro" id="IPR000515">
    <property type="entry name" value="MetI-like"/>
</dbReference>
<dbReference type="STRING" id="488538.SAR116_1510"/>
<evidence type="ECO:0000256" key="3">
    <source>
        <dbReference type="ARBA" id="ARBA00022475"/>
    </source>
</evidence>
<keyword evidence="10" id="KW-1185">Reference proteome</keyword>
<comment type="similarity">
    <text evidence="7">Belongs to the binding-protein-dependent transport system permease family.</text>
</comment>
<organism evidence="9 10">
    <name type="scientific">Puniceispirillum marinum (strain IMCC1322)</name>
    <dbReference type="NCBI Taxonomy" id="488538"/>
    <lineage>
        <taxon>Bacteria</taxon>
        <taxon>Pseudomonadati</taxon>
        <taxon>Pseudomonadota</taxon>
        <taxon>Alphaproteobacteria</taxon>
        <taxon>Candidatus Puniceispirillales</taxon>
        <taxon>Candidatus Puniceispirillaceae</taxon>
        <taxon>Candidatus Puniceispirillum</taxon>
    </lineage>
</organism>
<feature type="transmembrane region" description="Helical" evidence="7">
    <location>
        <begin position="12"/>
        <end position="31"/>
    </location>
</feature>
<dbReference type="Proteomes" id="UP000007460">
    <property type="component" value="Chromosome"/>
</dbReference>
<evidence type="ECO:0000256" key="6">
    <source>
        <dbReference type="ARBA" id="ARBA00023136"/>
    </source>
</evidence>
<dbReference type="CDD" id="cd06261">
    <property type="entry name" value="TM_PBP2"/>
    <property type="match status" value="1"/>
</dbReference>
<dbReference type="AlphaFoldDB" id="D5BU06"/>
<dbReference type="EMBL" id="CP001751">
    <property type="protein sequence ID" value="ADE39753.1"/>
    <property type="molecule type" value="Genomic_DNA"/>
</dbReference>
<reference evidence="9 10" key="1">
    <citation type="journal article" date="2010" name="J. Bacteriol.">
        <title>Complete genome sequence of "Candidatus Puniceispirillum marinum" IMCC1322, a representative of the SAR116 clade in the Alphaproteobacteria.</title>
        <authorList>
            <person name="Oh H.M."/>
            <person name="Kwon K.K."/>
            <person name="Kang I."/>
            <person name="Kang S.G."/>
            <person name="Lee J.H."/>
            <person name="Kim S.J."/>
            <person name="Cho J.C."/>
        </authorList>
    </citation>
    <scope>NUCLEOTIDE SEQUENCE [LARGE SCALE GENOMIC DNA]</scope>
    <source>
        <strain evidence="9 10">IMCC1322</strain>
    </source>
</reference>
<evidence type="ECO:0000256" key="4">
    <source>
        <dbReference type="ARBA" id="ARBA00022692"/>
    </source>
</evidence>
<dbReference type="HOGENOM" id="CLU_016047_1_1_5"/>
<gene>
    <name evidence="9" type="ordered locus">SAR116_1510</name>
</gene>
<accession>D5BU06</accession>
<evidence type="ECO:0000259" key="8">
    <source>
        <dbReference type="PROSITE" id="PS50928"/>
    </source>
</evidence>
<feature type="transmembrane region" description="Helical" evidence="7">
    <location>
        <begin position="254"/>
        <end position="276"/>
    </location>
</feature>
<dbReference type="Gene3D" id="1.10.3720.10">
    <property type="entry name" value="MetI-like"/>
    <property type="match status" value="1"/>
</dbReference>
<name>D5BU06_PUNMI</name>
<dbReference type="PANTHER" id="PTHR43744">
    <property type="entry name" value="ABC TRANSPORTER PERMEASE PROTEIN MG189-RELATED-RELATED"/>
    <property type="match status" value="1"/>
</dbReference>
<keyword evidence="5 7" id="KW-1133">Transmembrane helix</keyword>
<feature type="transmembrane region" description="Helical" evidence="7">
    <location>
        <begin position="123"/>
        <end position="146"/>
    </location>
</feature>
<dbReference type="PANTHER" id="PTHR43744:SF12">
    <property type="entry name" value="ABC TRANSPORTER PERMEASE PROTEIN MG189-RELATED"/>
    <property type="match status" value="1"/>
</dbReference>
<dbReference type="GO" id="GO:0016787">
    <property type="term" value="F:hydrolase activity"/>
    <property type="evidence" value="ECO:0007669"/>
    <property type="project" value="UniProtKB-KW"/>
</dbReference>
<keyword evidence="4 7" id="KW-0812">Transmembrane</keyword>
<dbReference type="GO" id="GO:0005886">
    <property type="term" value="C:plasma membrane"/>
    <property type="evidence" value="ECO:0007669"/>
    <property type="project" value="UniProtKB-SubCell"/>
</dbReference>
<dbReference type="eggNOG" id="COG0395">
    <property type="taxonomic scope" value="Bacteria"/>
</dbReference>
<dbReference type="EC" id="3.6.3.17" evidence="9"/>